<proteinExistence type="predicted"/>
<feature type="transmembrane region" description="Helical" evidence="1">
    <location>
        <begin position="7"/>
        <end position="27"/>
    </location>
</feature>
<keyword evidence="1" id="KW-0812">Transmembrane</keyword>
<accession>A0A6N3FPC2</accession>
<protein>
    <submittedName>
        <fullName evidence="2">Uncharacterized protein</fullName>
    </submittedName>
</protein>
<name>A0A6N3FPC2_9CLOT</name>
<keyword evidence="1" id="KW-0472">Membrane</keyword>
<gene>
    <name evidence="2" type="ORF">CTLFYP3_02783</name>
</gene>
<dbReference type="EMBL" id="CACRTO010000041">
    <property type="protein sequence ID" value="VYU54028.1"/>
    <property type="molecule type" value="Genomic_DNA"/>
</dbReference>
<dbReference type="RefSeq" id="WP_156627230.1">
    <property type="nucleotide sequence ID" value="NZ_CACRTO010000041.1"/>
</dbReference>
<dbReference type="AlphaFoldDB" id="A0A6N3FPC2"/>
<sequence length="155" mass="17821">MKKSKCFKIISSLVVVILIAIGSITFLNREKFEYEKVVDKITEIDYEERQEELNQVVEDGMMNVQYSLSCEFDGKLSTSFNVKNIENNKYPIKFELLDENGKVIYKSNKIERGYELNSIELDEELSKGTHDCQIEIGYAEEGNVASVFPITIEVN</sequence>
<organism evidence="2">
    <name type="scientific">Clostridium tertium</name>
    <dbReference type="NCBI Taxonomy" id="1559"/>
    <lineage>
        <taxon>Bacteria</taxon>
        <taxon>Bacillati</taxon>
        <taxon>Bacillota</taxon>
        <taxon>Clostridia</taxon>
        <taxon>Eubacteriales</taxon>
        <taxon>Clostridiaceae</taxon>
        <taxon>Clostridium</taxon>
    </lineage>
</organism>
<evidence type="ECO:0000256" key="1">
    <source>
        <dbReference type="SAM" id="Phobius"/>
    </source>
</evidence>
<evidence type="ECO:0000313" key="2">
    <source>
        <dbReference type="EMBL" id="VYU54028.1"/>
    </source>
</evidence>
<reference evidence="2" key="1">
    <citation type="submission" date="2019-11" db="EMBL/GenBank/DDBJ databases">
        <authorList>
            <person name="Feng L."/>
        </authorList>
    </citation>
    <scope>NUCLEOTIDE SEQUENCE</scope>
    <source>
        <strain evidence="2">CTertiumLFYP3</strain>
    </source>
</reference>
<keyword evidence="1" id="KW-1133">Transmembrane helix</keyword>